<comment type="similarity">
    <text evidence="1">Belongs to the FAM10 family.</text>
</comment>
<dbReference type="STRING" id="318479.A0A0N4UQT1"/>
<keyword evidence="3 6" id="KW-0802">TPR repeat</keyword>
<dbReference type="PROSITE" id="PS50005">
    <property type="entry name" value="TPR"/>
    <property type="match status" value="1"/>
</dbReference>
<organism evidence="9 11">
    <name type="scientific">Dracunculus medinensis</name>
    <name type="common">Guinea worm</name>
    <dbReference type="NCBI Taxonomy" id="318479"/>
    <lineage>
        <taxon>Eukaryota</taxon>
        <taxon>Metazoa</taxon>
        <taxon>Ecdysozoa</taxon>
        <taxon>Nematoda</taxon>
        <taxon>Chromadorea</taxon>
        <taxon>Rhabditida</taxon>
        <taxon>Spirurina</taxon>
        <taxon>Dracunculoidea</taxon>
        <taxon>Dracunculidae</taxon>
        <taxon>Dracunculus</taxon>
    </lineage>
</organism>
<dbReference type="FunFam" id="6.10.250.3420:FF:000001">
    <property type="entry name" value="Hsc70-interacting protein-like protein"/>
    <property type="match status" value="1"/>
</dbReference>
<dbReference type="GO" id="GO:0005634">
    <property type="term" value="C:nucleus"/>
    <property type="evidence" value="ECO:0007669"/>
    <property type="project" value="UniProtKB-ARBA"/>
</dbReference>
<sequence length="211" mass="23662">MEAQTELLRQFVNLCKSNPSILHEPRFAFYKNYLESLGAKIPPAQDASENENNMETDENVPDLDMSCVIEADHDDPLPMGDSEKEITDEDLEKANEERDLAMIAFSDGDFAKATKHYTNAIELNPGSALLHAKRASILLNLKKPNAAIRDCDKALSINPDSAQAYKFRGRAKQLLGKFLESYQDLATACKLDYDDMANEWLKEVEANVSVF</sequence>
<evidence type="ECO:0000256" key="2">
    <source>
        <dbReference type="ARBA" id="ARBA00022737"/>
    </source>
</evidence>
<evidence type="ECO:0000256" key="3">
    <source>
        <dbReference type="ARBA" id="ARBA00022803"/>
    </source>
</evidence>
<evidence type="ECO:0000256" key="5">
    <source>
        <dbReference type="ARBA" id="ARBA00064040"/>
    </source>
</evidence>
<protein>
    <submittedName>
        <fullName evidence="11">TPR_REGION domain-containing protein</fullName>
    </submittedName>
</protein>
<dbReference type="FunFam" id="1.25.40.10:FF:000112">
    <property type="entry name" value="FAM10 family protein"/>
    <property type="match status" value="1"/>
</dbReference>
<comment type="subunit">
    <text evidence="5">Homotetramer. Interacts with Hsc70 as well as DNAJ homologs and Hsp90.</text>
</comment>
<dbReference type="SMART" id="SM00028">
    <property type="entry name" value="TPR"/>
    <property type="match status" value="3"/>
</dbReference>
<dbReference type="Proteomes" id="UP000038040">
    <property type="component" value="Unplaced"/>
</dbReference>
<dbReference type="CDD" id="cd14438">
    <property type="entry name" value="Hip_N"/>
    <property type="match status" value="1"/>
</dbReference>
<dbReference type="PANTHER" id="PTHR45883:SF2">
    <property type="entry name" value="HSC70-INTERACTING PROTEIN"/>
    <property type="match status" value="1"/>
</dbReference>
<evidence type="ECO:0000256" key="6">
    <source>
        <dbReference type="PROSITE-ProRule" id="PRU00339"/>
    </source>
</evidence>
<reference evidence="11" key="1">
    <citation type="submission" date="2017-02" db="UniProtKB">
        <authorList>
            <consortium name="WormBaseParasite"/>
        </authorList>
    </citation>
    <scope>IDENTIFICATION</scope>
</reference>
<keyword evidence="2" id="KW-0677">Repeat</keyword>
<dbReference type="Pfam" id="PF14559">
    <property type="entry name" value="TPR_19"/>
    <property type="match status" value="1"/>
</dbReference>
<evidence type="ECO:0000256" key="4">
    <source>
        <dbReference type="ARBA" id="ARBA00037033"/>
    </source>
</evidence>
<dbReference type="GO" id="GO:0030544">
    <property type="term" value="F:Hsp70 protein binding"/>
    <property type="evidence" value="ECO:0007669"/>
    <property type="project" value="TreeGrafter"/>
</dbReference>
<dbReference type="EMBL" id="UYYG01000203">
    <property type="protein sequence ID" value="VDN53883.1"/>
    <property type="molecule type" value="Genomic_DNA"/>
</dbReference>
<proteinExistence type="inferred from homology"/>
<evidence type="ECO:0000313" key="8">
    <source>
        <dbReference type="EMBL" id="VDN53883.1"/>
    </source>
</evidence>
<dbReference type="Proteomes" id="UP000274756">
    <property type="component" value="Unassembled WGS sequence"/>
</dbReference>
<keyword evidence="10" id="KW-1185">Reference proteome</keyword>
<gene>
    <name evidence="8" type="ORF">DME_LOCUS3856</name>
</gene>
<evidence type="ECO:0000256" key="1">
    <source>
        <dbReference type="ARBA" id="ARBA00009015"/>
    </source>
</evidence>
<evidence type="ECO:0000313" key="10">
    <source>
        <dbReference type="Proteomes" id="UP000274756"/>
    </source>
</evidence>
<dbReference type="SUPFAM" id="SSF48452">
    <property type="entry name" value="TPR-like"/>
    <property type="match status" value="1"/>
</dbReference>
<dbReference type="WBParaSite" id="DME_0001038601-mRNA-1">
    <property type="protein sequence ID" value="DME_0001038601-mRNA-1"/>
    <property type="gene ID" value="DME_0001038601"/>
</dbReference>
<name>A0A0N4UQT1_DRAME</name>
<dbReference type="PANTHER" id="PTHR45883">
    <property type="entry name" value="HSC70-INTERACTING PROTEIN"/>
    <property type="match status" value="1"/>
</dbReference>
<dbReference type="InterPro" id="IPR034649">
    <property type="entry name" value="Hip_N"/>
</dbReference>
<evidence type="ECO:0000313" key="11">
    <source>
        <dbReference type="WBParaSite" id="DME_0001038601-mRNA-1"/>
    </source>
</evidence>
<comment type="function">
    <text evidence="4">One HIP oligomer binds the ATPase domains of at least two HSC70 molecules dependent on activation of the HSC70 ATPase by HSP40. Stabilizes the ADP state of HSC70 that has a high affinity for substrate protein. Through its own chaperone activity, it may contribute to the interaction of HSC70 with various target proteins.</text>
</comment>
<accession>A0A0N4UQT1</accession>
<dbReference type="InterPro" id="IPR011990">
    <property type="entry name" value="TPR-like_helical_dom_sf"/>
</dbReference>
<feature type="repeat" description="TPR" evidence="6">
    <location>
        <begin position="94"/>
        <end position="127"/>
    </location>
</feature>
<dbReference type="Gene3D" id="6.10.250.3420">
    <property type="match status" value="1"/>
</dbReference>
<dbReference type="OrthoDB" id="533763at2759"/>
<dbReference type="AlphaFoldDB" id="A0A0N4UQT1"/>
<dbReference type="InterPro" id="IPR019734">
    <property type="entry name" value="TPR_rpt"/>
</dbReference>
<reference evidence="8 10" key="2">
    <citation type="submission" date="2018-11" db="EMBL/GenBank/DDBJ databases">
        <authorList>
            <consortium name="Pathogen Informatics"/>
        </authorList>
    </citation>
    <scope>NUCLEOTIDE SEQUENCE [LARGE SCALE GENOMIC DNA]</scope>
</reference>
<feature type="domain" description="Hsp70-interacting protein N-terminal" evidence="7">
    <location>
        <begin position="3"/>
        <end position="42"/>
    </location>
</feature>
<dbReference type="GO" id="GO:1902494">
    <property type="term" value="C:catalytic complex"/>
    <property type="evidence" value="ECO:0007669"/>
    <property type="project" value="UniProtKB-ARBA"/>
</dbReference>
<evidence type="ECO:0000313" key="9">
    <source>
        <dbReference type="Proteomes" id="UP000038040"/>
    </source>
</evidence>
<dbReference type="Pfam" id="PF18253">
    <property type="entry name" value="HipN"/>
    <property type="match status" value="1"/>
</dbReference>
<evidence type="ECO:0000259" key="7">
    <source>
        <dbReference type="Pfam" id="PF18253"/>
    </source>
</evidence>
<dbReference type="Gene3D" id="1.25.40.10">
    <property type="entry name" value="Tetratricopeptide repeat domain"/>
    <property type="match status" value="1"/>
</dbReference>
<dbReference type="GO" id="GO:0046983">
    <property type="term" value="F:protein dimerization activity"/>
    <property type="evidence" value="ECO:0007669"/>
    <property type="project" value="InterPro"/>
</dbReference>